<proteinExistence type="predicted"/>
<dbReference type="Proteomes" id="UP001369815">
    <property type="component" value="Unassembled WGS sequence"/>
</dbReference>
<dbReference type="EMBL" id="JBANMG010000004">
    <property type="protein sequence ID" value="KAK6954667.1"/>
    <property type="molecule type" value="Genomic_DNA"/>
</dbReference>
<keyword evidence="2" id="KW-1185">Reference proteome</keyword>
<evidence type="ECO:0000313" key="1">
    <source>
        <dbReference type="EMBL" id="KAK6954667.1"/>
    </source>
</evidence>
<comment type="caution">
    <text evidence="1">The sequence shown here is derived from an EMBL/GenBank/DDBJ whole genome shotgun (WGS) entry which is preliminary data.</text>
</comment>
<sequence>MLTKRQKDIRWELSRIRHDLKGAEREIIERKEMIDQEPDANRRKFMRGILRELCEWEKDSKQKVKDLEKEFDEIAMAMMLLRE</sequence>
<gene>
    <name evidence="1" type="ORF">Daesc_004634</name>
</gene>
<name>A0AAX6MQI7_9PEZI</name>
<accession>A0AAX6MQI7</accession>
<evidence type="ECO:0000313" key="2">
    <source>
        <dbReference type="Proteomes" id="UP001369815"/>
    </source>
</evidence>
<dbReference type="AlphaFoldDB" id="A0AAX6MQI7"/>
<reference evidence="1 2" key="1">
    <citation type="journal article" date="2024" name="Front Chem Biol">
        <title>Unveiling the potential of Daldinia eschscholtzii MFLUCC 19-0629 through bioactivity and bioinformatics studies for enhanced sustainable agriculture production.</title>
        <authorList>
            <person name="Brooks S."/>
            <person name="Weaver J.A."/>
            <person name="Klomchit A."/>
            <person name="Alharthi S.A."/>
            <person name="Onlamun T."/>
            <person name="Nurani R."/>
            <person name="Vong T.K."/>
            <person name="Alberti F."/>
            <person name="Greco C."/>
        </authorList>
    </citation>
    <scope>NUCLEOTIDE SEQUENCE [LARGE SCALE GENOMIC DNA]</scope>
    <source>
        <strain evidence="1">MFLUCC 19-0629</strain>
    </source>
</reference>
<protein>
    <submittedName>
        <fullName evidence="1">Uncharacterized protein</fullName>
    </submittedName>
</protein>
<organism evidence="1 2">
    <name type="scientific">Daldinia eschscholtzii</name>
    <dbReference type="NCBI Taxonomy" id="292717"/>
    <lineage>
        <taxon>Eukaryota</taxon>
        <taxon>Fungi</taxon>
        <taxon>Dikarya</taxon>
        <taxon>Ascomycota</taxon>
        <taxon>Pezizomycotina</taxon>
        <taxon>Sordariomycetes</taxon>
        <taxon>Xylariomycetidae</taxon>
        <taxon>Xylariales</taxon>
        <taxon>Hypoxylaceae</taxon>
        <taxon>Daldinia</taxon>
    </lineage>
</organism>